<dbReference type="InterPro" id="IPR036867">
    <property type="entry name" value="R3H_dom_sf"/>
</dbReference>
<dbReference type="CDD" id="cd02644">
    <property type="entry name" value="R3H_jag"/>
    <property type="match status" value="1"/>
</dbReference>
<dbReference type="GO" id="GO:0008360">
    <property type="term" value="P:regulation of cell shape"/>
    <property type="evidence" value="ECO:0007669"/>
    <property type="project" value="UniProtKB-KW"/>
</dbReference>
<keyword evidence="2 6" id="KW-0694">RNA-binding</keyword>
<dbReference type="Pfam" id="PF13083">
    <property type="entry name" value="KH_KhpA-B"/>
    <property type="match status" value="1"/>
</dbReference>
<dbReference type="OrthoDB" id="9794483at2"/>
<evidence type="ECO:0000256" key="4">
    <source>
        <dbReference type="ARBA" id="ARBA00023186"/>
    </source>
</evidence>
<dbReference type="HAMAP" id="MF_00867">
    <property type="entry name" value="KhpB"/>
    <property type="match status" value="1"/>
</dbReference>
<name>A0A662Z5M7_9STAP</name>
<dbReference type="InterPro" id="IPR038008">
    <property type="entry name" value="Jag_KH"/>
</dbReference>
<dbReference type="RefSeq" id="WP_091474156.1">
    <property type="nucleotide sequence ID" value="NZ_FOIT01000002.1"/>
</dbReference>
<dbReference type="InterPro" id="IPR039247">
    <property type="entry name" value="KhpB"/>
</dbReference>
<feature type="region of interest" description="Disordered" evidence="7">
    <location>
        <begin position="78"/>
        <end position="113"/>
    </location>
</feature>
<dbReference type="GO" id="GO:0003723">
    <property type="term" value="F:RNA binding"/>
    <property type="evidence" value="ECO:0007669"/>
    <property type="project" value="UniProtKB-UniRule"/>
</dbReference>
<dbReference type="Pfam" id="PF01424">
    <property type="entry name" value="R3H"/>
    <property type="match status" value="1"/>
</dbReference>
<evidence type="ECO:0000259" key="8">
    <source>
        <dbReference type="PROSITE" id="PS51061"/>
    </source>
</evidence>
<comment type="domain">
    <text evidence="6">Has an N-terminal Jag-N domain and 2 RNA-binding domains (KH and R3H).</text>
</comment>
<proteinExistence type="inferred from homology"/>
<dbReference type="InterPro" id="IPR015946">
    <property type="entry name" value="KH_dom-like_a/b"/>
</dbReference>
<dbReference type="PANTHER" id="PTHR35800">
    <property type="entry name" value="PROTEIN JAG"/>
    <property type="match status" value="1"/>
</dbReference>
<dbReference type="InterPro" id="IPR038247">
    <property type="entry name" value="Jag_N_dom_sf"/>
</dbReference>
<reference evidence="9 10" key="1">
    <citation type="submission" date="2016-10" db="EMBL/GenBank/DDBJ databases">
        <authorList>
            <person name="Varghese N."/>
            <person name="Submissions S."/>
        </authorList>
    </citation>
    <scope>NUCLEOTIDE SEQUENCE [LARGE SCALE GENOMIC DNA]</scope>
    <source>
        <strain evidence="9 10">IBRC-M10081</strain>
    </source>
</reference>
<dbReference type="NCBIfam" id="NF041568">
    <property type="entry name" value="Jag_EloR"/>
    <property type="match status" value="1"/>
</dbReference>
<organism evidence="9 10">
    <name type="scientific">Aliicoccus persicus</name>
    <dbReference type="NCBI Taxonomy" id="930138"/>
    <lineage>
        <taxon>Bacteria</taxon>
        <taxon>Bacillati</taxon>
        <taxon>Bacillota</taxon>
        <taxon>Bacilli</taxon>
        <taxon>Bacillales</taxon>
        <taxon>Staphylococcaceae</taxon>
        <taxon>Aliicoccus</taxon>
    </lineage>
</organism>
<dbReference type="SMART" id="SM01245">
    <property type="entry name" value="Jag_N"/>
    <property type="match status" value="1"/>
</dbReference>
<dbReference type="InterPro" id="IPR032782">
    <property type="entry name" value="KhpB_N"/>
</dbReference>
<dbReference type="SUPFAM" id="SSF82708">
    <property type="entry name" value="R3H domain"/>
    <property type="match status" value="1"/>
</dbReference>
<comment type="subcellular location">
    <subcellularLocation>
        <location evidence="6">Cytoplasm</location>
    </subcellularLocation>
</comment>
<keyword evidence="4 6" id="KW-0143">Chaperone</keyword>
<keyword evidence="3 6" id="KW-0133">Cell shape</keyword>
<evidence type="ECO:0000313" key="9">
    <source>
        <dbReference type="EMBL" id="SEV92603.1"/>
    </source>
</evidence>
<dbReference type="EMBL" id="FOIT01000002">
    <property type="protein sequence ID" value="SEV92603.1"/>
    <property type="molecule type" value="Genomic_DNA"/>
</dbReference>
<evidence type="ECO:0000256" key="5">
    <source>
        <dbReference type="ARBA" id="ARBA00023316"/>
    </source>
</evidence>
<evidence type="ECO:0000313" key="10">
    <source>
        <dbReference type="Proteomes" id="UP000243605"/>
    </source>
</evidence>
<gene>
    <name evidence="6" type="primary">khpB</name>
    <name evidence="6" type="synonym">eloR</name>
    <name evidence="9" type="ORF">SAMN05192557_0808</name>
</gene>
<evidence type="ECO:0000256" key="6">
    <source>
        <dbReference type="HAMAP-Rule" id="MF_00867"/>
    </source>
</evidence>
<dbReference type="Gene3D" id="3.30.1370.50">
    <property type="entry name" value="R3H-like domain"/>
    <property type="match status" value="1"/>
</dbReference>
<comment type="function">
    <text evidence="6">A probable RNA chaperone. Forms a complex with KhpA which binds to cellular RNA and controls its expression. Plays a role in peptidoglycan (PG) homeostasis and cell length regulation.</text>
</comment>
<evidence type="ECO:0000256" key="3">
    <source>
        <dbReference type="ARBA" id="ARBA00022960"/>
    </source>
</evidence>
<keyword evidence="5 6" id="KW-0961">Cell wall biogenesis/degradation</keyword>
<dbReference type="Pfam" id="PF14804">
    <property type="entry name" value="Jag_N"/>
    <property type="match status" value="1"/>
</dbReference>
<dbReference type="AlphaFoldDB" id="A0A662Z5M7"/>
<keyword evidence="10" id="KW-1185">Reference proteome</keyword>
<protein>
    <recommendedName>
        <fullName evidence="6">RNA-binding protein KhpB</fullName>
    </recommendedName>
    <alternativeName>
        <fullName evidence="6">RNA-binding protein EloR</fullName>
    </alternativeName>
</protein>
<feature type="compositionally biased region" description="Basic and acidic residues" evidence="7">
    <location>
        <begin position="98"/>
        <end position="110"/>
    </location>
</feature>
<dbReference type="GO" id="GO:0005737">
    <property type="term" value="C:cytoplasm"/>
    <property type="evidence" value="ECO:0007669"/>
    <property type="project" value="UniProtKB-SubCell"/>
</dbReference>
<dbReference type="Gene3D" id="3.30.300.20">
    <property type="match status" value="1"/>
</dbReference>
<dbReference type="PROSITE" id="PS51061">
    <property type="entry name" value="R3H"/>
    <property type="match status" value="1"/>
</dbReference>
<comment type="similarity">
    <text evidence="6">Belongs to the KhpB RNA-binding protein family.</text>
</comment>
<accession>A0A662Z5M7</accession>
<comment type="caution">
    <text evidence="6">Lacks conserved residue(s) required for the propagation of feature annotation.</text>
</comment>
<dbReference type="CDD" id="cd02414">
    <property type="entry name" value="KH-II_Jag"/>
    <property type="match status" value="1"/>
</dbReference>
<feature type="compositionally biased region" description="Basic and acidic residues" evidence="7">
    <location>
        <begin position="78"/>
        <end position="89"/>
    </location>
</feature>
<comment type="subunit">
    <text evidence="6">Forms a complex with KhpA.</text>
</comment>
<evidence type="ECO:0000256" key="1">
    <source>
        <dbReference type="ARBA" id="ARBA00022490"/>
    </source>
</evidence>
<dbReference type="SMART" id="SM00393">
    <property type="entry name" value="R3H"/>
    <property type="match status" value="1"/>
</dbReference>
<dbReference type="Gene3D" id="3.30.30.80">
    <property type="entry name" value="probable RNA-binding protein from clostridium symbiosum atcc 14940"/>
    <property type="match status" value="1"/>
</dbReference>
<evidence type="ECO:0000256" key="7">
    <source>
        <dbReference type="SAM" id="MobiDB-lite"/>
    </source>
</evidence>
<dbReference type="InterPro" id="IPR001374">
    <property type="entry name" value="R3H_dom"/>
</dbReference>
<dbReference type="GO" id="GO:0009252">
    <property type="term" value="P:peptidoglycan biosynthetic process"/>
    <property type="evidence" value="ECO:0007669"/>
    <property type="project" value="UniProtKB-UniRule"/>
</dbReference>
<keyword evidence="1 6" id="KW-0963">Cytoplasm</keyword>
<dbReference type="PANTHER" id="PTHR35800:SF1">
    <property type="entry name" value="RNA-BINDING PROTEIN KHPB"/>
    <property type="match status" value="1"/>
</dbReference>
<feature type="domain" description="R3H" evidence="8">
    <location>
        <begin position="251"/>
        <end position="316"/>
    </location>
</feature>
<dbReference type="InterPro" id="IPR034079">
    <property type="entry name" value="R3H_KhpB"/>
</dbReference>
<sequence>MYKVFVGSSVDEAINNGLSSLNVTEDDVKIDVLESGSSGFLGFGKKYAEVQLTVINPELKAYGSIDALLNGEHVKKASKEPAAEVPVKEETEEVEPEESVHTSTDKHIEDEVSPVEAETLAHEEAKVMHEESKDEDTKTEDAVNHVQEADEAYQAEEVVSESDAGDDIMHAAKLTEQYISNVVAKMDIPNTTEISIDRNEVTITFEAEKSAKIIGKRGSTLNALQELAHTYFNGHYKHFGLVFLDVENYRAKRKEILENLAINMSKKAICTNQPVKLEPMPSFERKIMHNVLTDIHNIETYSEGQDPNRYIVITKS</sequence>
<dbReference type="GO" id="GO:0071555">
    <property type="term" value="P:cell wall organization"/>
    <property type="evidence" value="ECO:0007669"/>
    <property type="project" value="UniProtKB-KW"/>
</dbReference>
<evidence type="ECO:0000256" key="2">
    <source>
        <dbReference type="ARBA" id="ARBA00022884"/>
    </source>
</evidence>
<dbReference type="Proteomes" id="UP000243605">
    <property type="component" value="Unassembled WGS sequence"/>
</dbReference>